<evidence type="ECO:0000256" key="1">
    <source>
        <dbReference type="SAM" id="MobiDB-lite"/>
    </source>
</evidence>
<dbReference type="RefSeq" id="WP_188858988.1">
    <property type="nucleotide sequence ID" value="NZ_BMOS01000033.1"/>
</dbReference>
<feature type="region of interest" description="Disordered" evidence="1">
    <location>
        <begin position="1"/>
        <end position="31"/>
    </location>
</feature>
<keyword evidence="3" id="KW-1185">Reference proteome</keyword>
<evidence type="ECO:0000313" key="3">
    <source>
        <dbReference type="Proteomes" id="UP000624041"/>
    </source>
</evidence>
<reference evidence="2" key="2">
    <citation type="submission" date="2020-09" db="EMBL/GenBank/DDBJ databases">
        <authorList>
            <person name="Sun Q."/>
            <person name="Ohkuma M."/>
        </authorList>
    </citation>
    <scope>NUCLEOTIDE SEQUENCE</scope>
    <source>
        <strain evidence="2">JCM 17251</strain>
    </source>
</reference>
<accession>A0A917Y4H4</accession>
<organism evidence="2 3">
    <name type="scientific">Oceanobacillus indicireducens</name>
    <dbReference type="NCBI Taxonomy" id="1004261"/>
    <lineage>
        <taxon>Bacteria</taxon>
        <taxon>Bacillati</taxon>
        <taxon>Bacillota</taxon>
        <taxon>Bacilli</taxon>
        <taxon>Bacillales</taxon>
        <taxon>Bacillaceae</taxon>
        <taxon>Oceanobacillus</taxon>
    </lineage>
</organism>
<comment type="caution">
    <text evidence="2">The sequence shown here is derived from an EMBL/GenBank/DDBJ whole genome shotgun (WGS) entry which is preliminary data.</text>
</comment>
<sequence length="120" mass="13683">MEKQTVEQLYHEQQQLNQQNQASGQPASVGPMGYLEKTAQAIQQSQQAIRQVQVGQYQQLQLAEQRLQHALLQLQQFKTKGTKMAEKLPESVNQQLEQAYHEINQAGQTLALVRRQLSNS</sequence>
<gene>
    <name evidence="2" type="ORF">GCM10007971_33100</name>
</gene>
<name>A0A917Y4H4_9BACI</name>
<reference evidence="2" key="1">
    <citation type="journal article" date="2014" name="Int. J. Syst. Evol. Microbiol.">
        <title>Complete genome sequence of Corynebacterium casei LMG S-19264T (=DSM 44701T), isolated from a smear-ripened cheese.</title>
        <authorList>
            <consortium name="US DOE Joint Genome Institute (JGI-PGF)"/>
            <person name="Walter F."/>
            <person name="Albersmeier A."/>
            <person name="Kalinowski J."/>
            <person name="Ruckert C."/>
        </authorList>
    </citation>
    <scope>NUCLEOTIDE SEQUENCE</scope>
    <source>
        <strain evidence="2">JCM 17251</strain>
    </source>
</reference>
<feature type="compositionally biased region" description="Low complexity" evidence="1">
    <location>
        <begin position="7"/>
        <end position="21"/>
    </location>
</feature>
<dbReference type="AlphaFoldDB" id="A0A917Y4H4"/>
<dbReference type="Proteomes" id="UP000624041">
    <property type="component" value="Unassembled WGS sequence"/>
</dbReference>
<dbReference type="EMBL" id="BMOS01000033">
    <property type="protein sequence ID" value="GGN64833.1"/>
    <property type="molecule type" value="Genomic_DNA"/>
</dbReference>
<proteinExistence type="predicted"/>
<protein>
    <submittedName>
        <fullName evidence="2">Uncharacterized protein</fullName>
    </submittedName>
</protein>
<evidence type="ECO:0000313" key="2">
    <source>
        <dbReference type="EMBL" id="GGN64833.1"/>
    </source>
</evidence>